<sequence length="408" mass="44116">MARRATRATTAKRKKAAPKKSSRKKTAPKKKTGGIGRLMLGGAFVAGTLSAIIAVGSMLELDRASDEFGRAADQSAPNYALAEPEPTPMLRKDYKLSDKASVSERGRTGYLVSDNGEPASEDVQERTGGLSDFVTSPASRKPKRDEDILPGDSGNDGPASAVASADQPWRKYAALTQDTGDKPVIAIVIDDAGLDQPRTARTVELPGPITISYLPYARDLQAQVNAARNAGHEVMLHMPMEPSSATIDPGPHALLARYDRQKILNEMTWMLDRFDGYVGVNNHMGSKFTADPERMRVVMEVMKSRGLMFLDSRTSADSVGYSTASSFGVPAITRDIFIDDADDAAKIADMLARTENVARKQGFAIAIGHPRDLTIGALRKWIPEIQAKGFVLVPITDVLRRSMQSVTG</sequence>
<dbReference type="InterPro" id="IPR011330">
    <property type="entry name" value="Glyco_hydro/deAcase_b/a-brl"/>
</dbReference>
<accession>A0A367V5K5</accession>
<gene>
    <name evidence="2" type="ORF">TH6_15615</name>
</gene>
<protein>
    <recommendedName>
        <fullName evidence="4">Polysaccharide deacetylase</fullName>
    </recommendedName>
</protein>
<dbReference type="SUPFAM" id="SSF88713">
    <property type="entry name" value="Glycoside hydrolase/deacetylase"/>
    <property type="match status" value="1"/>
</dbReference>
<feature type="compositionally biased region" description="Basic and acidic residues" evidence="1">
    <location>
        <begin position="90"/>
        <end position="107"/>
    </location>
</feature>
<evidence type="ECO:0000313" key="3">
    <source>
        <dbReference type="Proteomes" id="UP000253061"/>
    </source>
</evidence>
<dbReference type="PANTHER" id="PTHR30105:SF2">
    <property type="entry name" value="DIVERGENT POLYSACCHARIDE DEACETYLASE SUPERFAMILY"/>
    <property type="match status" value="1"/>
</dbReference>
<comment type="caution">
    <text evidence="2">The sequence shown here is derived from an EMBL/GenBank/DDBJ whole genome shotgun (WGS) entry which is preliminary data.</text>
</comment>
<feature type="region of interest" description="Disordered" evidence="1">
    <location>
        <begin position="1"/>
        <end position="34"/>
    </location>
</feature>
<proteinExistence type="predicted"/>
<dbReference type="GO" id="GO:0005975">
    <property type="term" value="P:carbohydrate metabolic process"/>
    <property type="evidence" value="ECO:0007669"/>
    <property type="project" value="InterPro"/>
</dbReference>
<evidence type="ECO:0008006" key="4">
    <source>
        <dbReference type="Google" id="ProtNLM"/>
    </source>
</evidence>
<feature type="region of interest" description="Disordered" evidence="1">
    <location>
        <begin position="70"/>
        <end position="165"/>
    </location>
</feature>
<dbReference type="EMBL" id="JPWB01000007">
    <property type="protein sequence ID" value="RCK20488.1"/>
    <property type="molecule type" value="Genomic_DNA"/>
</dbReference>
<dbReference type="CDD" id="cd10936">
    <property type="entry name" value="CE4_DAC2"/>
    <property type="match status" value="1"/>
</dbReference>
<dbReference type="Pfam" id="PF04748">
    <property type="entry name" value="Polysacc_deac_2"/>
    <property type="match status" value="1"/>
</dbReference>
<dbReference type="AlphaFoldDB" id="A0A367V5K5"/>
<feature type="compositionally biased region" description="Basic residues" evidence="1">
    <location>
        <begin position="1"/>
        <end position="32"/>
    </location>
</feature>
<dbReference type="RefSeq" id="WP_062954667.1">
    <property type="nucleotide sequence ID" value="NZ_JPWB01000007.1"/>
</dbReference>
<name>A0A367V5K5_9PROT</name>
<dbReference type="InterPro" id="IPR006837">
    <property type="entry name" value="Divergent_DAC"/>
</dbReference>
<evidence type="ECO:0000256" key="1">
    <source>
        <dbReference type="SAM" id="MobiDB-lite"/>
    </source>
</evidence>
<organism evidence="2 3">
    <name type="scientific">Thalassospira profundimaris</name>
    <dbReference type="NCBI Taxonomy" id="502049"/>
    <lineage>
        <taxon>Bacteria</taxon>
        <taxon>Pseudomonadati</taxon>
        <taxon>Pseudomonadota</taxon>
        <taxon>Alphaproteobacteria</taxon>
        <taxon>Rhodospirillales</taxon>
        <taxon>Thalassospiraceae</taxon>
        <taxon>Thalassospira</taxon>
    </lineage>
</organism>
<dbReference type="Gene3D" id="3.20.20.370">
    <property type="entry name" value="Glycoside hydrolase/deacetylase"/>
    <property type="match status" value="1"/>
</dbReference>
<reference evidence="2 3" key="1">
    <citation type="submission" date="2014-07" db="EMBL/GenBank/DDBJ databases">
        <title>Draft genome sequence of Thalassospira profundimaris R8-17.</title>
        <authorList>
            <person name="Lai Q."/>
            <person name="Shao Z."/>
        </authorList>
    </citation>
    <scope>NUCLEOTIDE SEQUENCE [LARGE SCALE GENOMIC DNA]</scope>
    <source>
        <strain evidence="2 3">R8-17</strain>
    </source>
</reference>
<dbReference type="Proteomes" id="UP000253061">
    <property type="component" value="Unassembled WGS sequence"/>
</dbReference>
<evidence type="ECO:0000313" key="2">
    <source>
        <dbReference type="EMBL" id="RCK20488.1"/>
    </source>
</evidence>
<dbReference type="PANTHER" id="PTHR30105">
    <property type="entry name" value="UNCHARACTERIZED YIBQ-RELATED"/>
    <property type="match status" value="1"/>
</dbReference>